<keyword evidence="1" id="KW-0812">Transmembrane</keyword>
<evidence type="ECO:0000313" key="3">
    <source>
        <dbReference type="EMBL" id="AKR17431.1"/>
    </source>
</evidence>
<feature type="transmembrane region" description="Helical" evidence="1">
    <location>
        <begin position="664"/>
        <end position="683"/>
    </location>
</feature>
<proteinExistence type="predicted"/>
<evidence type="ECO:0000313" key="4">
    <source>
        <dbReference type="Proteomes" id="UP000202962"/>
    </source>
</evidence>
<feature type="domain" description="Baculoviridae p74 N-terminal" evidence="2">
    <location>
        <begin position="5"/>
        <end position="308"/>
    </location>
</feature>
<name>A0A161CD36_9BBAC</name>
<reference evidence="3 4" key="1">
    <citation type="submission" date="2015-03" db="EMBL/GenBank/DDBJ databases">
        <title>The complete genome sequence of Mocis sp. granulovirus.</title>
        <authorList>
            <person name="Ardisson-Araujo D.M.P."/>
            <person name="Melo F.L."/>
            <person name="Sosa-Gomez D.R."/>
            <person name="Ribeiro B.M."/>
        </authorList>
    </citation>
    <scope>NUCLEOTIDE SEQUENCE [LARGE SCALE GENOMIC DNA]</scope>
    <source>
        <strain evidence="3">Southern Brazil</strain>
    </source>
</reference>
<sequence length="716" mass="81388">MALPTAQDMISCDEFIVNRIRLNLIRDWRTRFPNIFINYAVRYANNNDFHVPPALLNKQAVMVELEFSKQGCEAMTCYPFTATRTIDIHSPIGGYTQTSNTAVQYNQPACFNLDRAMARRNGELQSVETRYTANEQCIMVDSFTKMYLNTPYMRTEDRRSAGIDDVPGFDTAYSNNPVFPDKAEGFFNAAYCRRFGRDVVNANSSSASGCAQAWYEMLVGFVLGDSIYASFKMMATGVVADMSMFRYDQPSSILPPPPPPEGKTMLDEWMEARDDKFDEMFERGFITHNDFGDLRPGTTLVYEAQKGYSYKSTSTFNATHKQSLLRQINSARLALLNGRERRQDTLKSKINKTTTTDNPLNVSEVVPDFQNYNNNDELDSMIIDFLEDHSFILGILTDLGFNILESQLNKLLKEVSSQLLPILRNLLLGGTKTFTNRFAAEVYKAVVINTVHRTLVKTVAVVSKMMFRALKMAMSVINVVLMFLTLIDFVLMIWDPYGYNNMFPRGYLDDLSNAFLGSLYDSIGIENRDLIVVLPEMYMEYVTTTYPTNANAAQQTDIDLMTFSAIDAITYIDNLKVNSNGQMITWQGDPLTDIDLESVISSSFAANRNYEYFKWFLTRHNKIMLNPSPLVVNSKYLGGFVLLVGGMVAVYKNVKRKQLEPPQLVAFSVLFLLLIIIGIWLLMTESMKYYMALLHHNVPTATRKNFAPHKPLMFKA</sequence>
<dbReference type="Proteomes" id="UP000202962">
    <property type="component" value="Segment"/>
</dbReference>
<dbReference type="KEGG" id="vg:27429678"/>
<evidence type="ECO:0000259" key="2">
    <source>
        <dbReference type="Pfam" id="PF08404"/>
    </source>
</evidence>
<dbReference type="OrthoDB" id="2848at10239"/>
<dbReference type="GO" id="GO:0019058">
    <property type="term" value="P:viral life cycle"/>
    <property type="evidence" value="ECO:0007669"/>
    <property type="project" value="InterPro"/>
</dbReference>
<keyword evidence="1" id="KW-1133">Transmembrane helix</keyword>
<organism evidence="3 4">
    <name type="scientific">Mocis latipes granulovirus</name>
    <dbReference type="NCBI Taxonomy" id="2072024"/>
    <lineage>
        <taxon>Viruses</taxon>
        <taxon>Viruses incertae sedis</taxon>
        <taxon>Naldaviricetes</taxon>
        <taxon>Lefavirales</taxon>
        <taxon>Baculoviridae</taxon>
        <taxon>Betabaculovirus</taxon>
        <taxon>Betabaculovirus molatipedis</taxon>
    </lineage>
</organism>
<accession>A0A161CD36</accession>
<keyword evidence="4" id="KW-1185">Reference proteome</keyword>
<dbReference type="EMBL" id="KR011718">
    <property type="protein sequence ID" value="AKR17431.1"/>
    <property type="molecule type" value="Genomic_DNA"/>
</dbReference>
<keyword evidence="1" id="KW-0472">Membrane</keyword>
<feature type="transmembrane region" description="Helical" evidence="1">
    <location>
        <begin position="473"/>
        <end position="494"/>
    </location>
</feature>
<dbReference type="Pfam" id="PF08404">
    <property type="entry name" value="Baculo_p74_N"/>
    <property type="match status" value="1"/>
</dbReference>
<dbReference type="InterPro" id="IPR013613">
    <property type="entry name" value="Baculo_p74_N"/>
</dbReference>
<dbReference type="Pfam" id="PF04583">
    <property type="entry name" value="Baculo_p74"/>
    <property type="match status" value="1"/>
</dbReference>
<evidence type="ECO:0000256" key="1">
    <source>
        <dbReference type="SAM" id="Phobius"/>
    </source>
</evidence>
<feature type="transmembrane region" description="Helical" evidence="1">
    <location>
        <begin position="636"/>
        <end position="652"/>
    </location>
</feature>
<dbReference type="InterPro" id="IPR007663">
    <property type="entry name" value="Baculo_p74"/>
</dbReference>
<protein>
    <submittedName>
        <fullName evidence="3">P74</fullName>
    </submittedName>
</protein>